<accession>F8KGE1</accession>
<dbReference type="HOGENOM" id="CLU_2155154_0_0_9"/>
<organism evidence="1">
    <name type="scientific">Limosilactobacillus reuteri subsp. suis (strain ATCC 53608 / LMG 31752 / 1063)</name>
    <name type="common">Lactobacillus reuteri</name>
    <dbReference type="NCBI Taxonomy" id="927703"/>
    <lineage>
        <taxon>Bacteria</taxon>
        <taxon>Bacillati</taxon>
        <taxon>Bacillota</taxon>
        <taxon>Bacilli</taxon>
        <taxon>Lactobacillales</taxon>
        <taxon>Lactobacillaceae</taxon>
        <taxon>Limosilactobacillus</taxon>
    </lineage>
</organism>
<accession>A0A0S4NQY4</accession>
<evidence type="ECO:0000313" key="1">
    <source>
        <dbReference type="EMBL" id="CCC04541.1"/>
    </source>
</evidence>
<name>A0A0S4NQY4_LIMR5</name>
<sequence>MQKMYNGEMMRVLRSFTFNGEQYVDLRNQAGEDFESVSASELGKNKPAQKKQTKKVHKIIFTKGEDKNVFELDSPEYNKFISDNKLNEAMIQNCIKGVIKTHKGYTITEEK</sequence>
<dbReference type="RefSeq" id="WP_003676532.1">
    <property type="nucleotide sequence ID" value="NZ_JBKZCO010000001.1"/>
</dbReference>
<reference evidence="1" key="2">
    <citation type="submission" date="2011-05" db="EMBL/GenBank/DDBJ databases">
        <authorList>
            <person name="Davey R."/>
        </authorList>
    </citation>
    <scope>NUCLEOTIDE SEQUENCE</scope>
    <source>
        <strain evidence="1">ATCC 53608</strain>
    </source>
</reference>
<protein>
    <submittedName>
        <fullName evidence="1">Uncharacterized protein</fullName>
    </submittedName>
</protein>
<proteinExistence type="predicted"/>
<gene>
    <name evidence="1" type="ORF">LRATCC53608_1788</name>
</gene>
<reference evidence="1" key="1">
    <citation type="journal article" date="2011" name="J. Bacteriol.">
        <title>Genome sequence of the vertebrate gut symbiont Lactobacillus reuteri ATCC 53608.</title>
        <authorList>
            <person name="Heavens D."/>
            <person name="Tailford L.E."/>
            <person name="Crossman L."/>
            <person name="Jeffers F."/>
            <person name="Mackenzie D.A."/>
            <person name="Caccamo M."/>
            <person name="Juge N."/>
        </authorList>
    </citation>
    <scope>NUCLEOTIDE SEQUENCE [LARGE SCALE GENOMIC DNA]</scope>
    <source>
        <strain evidence="1">ATCC 53608</strain>
    </source>
</reference>
<dbReference type="AlphaFoldDB" id="A0A0S4NQY4"/>
<dbReference type="EMBL" id="FR854370">
    <property type="protein sequence ID" value="CCC04541.1"/>
    <property type="molecule type" value="Genomic_DNA"/>
</dbReference>